<dbReference type="GO" id="GO:0019878">
    <property type="term" value="P:lysine biosynthetic process via aminoadipic acid"/>
    <property type="evidence" value="ECO:0007669"/>
    <property type="project" value="TreeGrafter"/>
</dbReference>
<dbReference type="PANTHER" id="PTHR11133">
    <property type="entry name" value="SACCHAROPINE DEHYDROGENASE"/>
    <property type="match status" value="1"/>
</dbReference>
<evidence type="ECO:0000259" key="2">
    <source>
        <dbReference type="Pfam" id="PF03435"/>
    </source>
</evidence>
<dbReference type="RefSeq" id="WP_106524652.1">
    <property type="nucleotide sequence ID" value="NZ_PYGD01000010.1"/>
</dbReference>
<dbReference type="Gene3D" id="3.30.360.10">
    <property type="entry name" value="Dihydrodipicolinate Reductase, domain 2"/>
    <property type="match status" value="1"/>
</dbReference>
<protein>
    <submittedName>
        <fullName evidence="4">Saccharopine dehydrogenase-like NADP-dependent oxidoreductase</fullName>
    </submittedName>
</protein>
<dbReference type="SUPFAM" id="SSF51735">
    <property type="entry name" value="NAD(P)-binding Rossmann-fold domains"/>
    <property type="match status" value="1"/>
</dbReference>
<dbReference type="SUPFAM" id="SSF55347">
    <property type="entry name" value="Glyceraldehyde-3-phosphate dehydrogenase-like, C-terminal domain"/>
    <property type="match status" value="1"/>
</dbReference>
<reference evidence="4 5" key="1">
    <citation type="submission" date="2018-03" db="EMBL/GenBank/DDBJ databases">
        <title>Genomic Encyclopedia of Type Strains, Phase III (KMG-III): the genomes of soil and plant-associated and newly described type strains.</title>
        <authorList>
            <person name="Whitman W."/>
        </authorList>
    </citation>
    <scope>NUCLEOTIDE SEQUENCE [LARGE SCALE GENOMIC DNA]</scope>
    <source>
        <strain evidence="4 5">CGMCC 1.12700</strain>
    </source>
</reference>
<dbReference type="EMBL" id="PYGD01000010">
    <property type="protein sequence ID" value="PSK89850.1"/>
    <property type="molecule type" value="Genomic_DNA"/>
</dbReference>
<dbReference type="Proteomes" id="UP000240572">
    <property type="component" value="Unassembled WGS sequence"/>
</dbReference>
<dbReference type="GO" id="GO:0004753">
    <property type="term" value="F:saccharopine dehydrogenase activity"/>
    <property type="evidence" value="ECO:0007669"/>
    <property type="project" value="TreeGrafter"/>
</dbReference>
<evidence type="ECO:0000259" key="3">
    <source>
        <dbReference type="Pfam" id="PF16653"/>
    </source>
</evidence>
<dbReference type="OrthoDB" id="973788at2"/>
<sequence length="442" mass="49762">MQTVLIAGAGKSSAFLIDYMLTNAKQKWKVVIMDANAEMIAEKLNGHPKGTAAVIDIHDENARQNLVKNADIVLSLMPPDLHFLLAKDCLKFKKNLITSSYVSDQLKELHEEAKKAGILFMCEMGLDPGIDHMSANAIIHGVQRIAGSLQSFKSYCGGLVAPESDNNPWHYKISWNPRNIVLAGKQGAVWLENGKQQEAVYEHLFATNKKIKVADVGSLAYYPNRDSLKYLDLYSLPDVKTFMRATLRYPAFMKAWDVVIKSGLTQENDEFEVNNISYADWIAQKTGKANDADLRTNFMKAFTVDEKEMKQLDWLGIFENRRINGTGKMSSADILQSLLEEKWKMKALDKDMVVMQHQIEYERKGVLVKLTSTMVVTGESRQHSAMAKTVGLPMAILAKKILLDEINIKNITGVQIPVMQEVYVPVLKELKKNGIEFMETIE</sequence>
<feature type="domain" description="Saccharopine dehydrogenase NADP binding" evidence="2">
    <location>
        <begin position="4"/>
        <end position="121"/>
    </location>
</feature>
<dbReference type="InterPro" id="IPR005097">
    <property type="entry name" value="Sacchrp_dh_NADP-bd"/>
</dbReference>
<feature type="domain" description="Saccharopine dehydrogenase-like C-terminal" evidence="3">
    <location>
        <begin position="125"/>
        <end position="435"/>
    </location>
</feature>
<dbReference type="InterPro" id="IPR036291">
    <property type="entry name" value="NAD(P)-bd_dom_sf"/>
</dbReference>
<dbReference type="Gene3D" id="3.40.50.720">
    <property type="entry name" value="NAD(P)-binding Rossmann-like Domain"/>
    <property type="match status" value="1"/>
</dbReference>
<keyword evidence="5" id="KW-1185">Reference proteome</keyword>
<dbReference type="GO" id="GO:0005737">
    <property type="term" value="C:cytoplasm"/>
    <property type="evidence" value="ECO:0007669"/>
    <property type="project" value="TreeGrafter"/>
</dbReference>
<evidence type="ECO:0000313" key="4">
    <source>
        <dbReference type="EMBL" id="PSK89850.1"/>
    </source>
</evidence>
<comment type="caution">
    <text evidence="4">The sequence shown here is derived from an EMBL/GenBank/DDBJ whole genome shotgun (WGS) entry which is preliminary data.</text>
</comment>
<gene>
    <name evidence="4" type="ORF">B0I18_110151</name>
</gene>
<keyword evidence="1" id="KW-0560">Oxidoreductase</keyword>
<dbReference type="InterPro" id="IPR032095">
    <property type="entry name" value="Sacchrp_dh-like_C"/>
</dbReference>
<organism evidence="4 5">
    <name type="scientific">Taibaiella chishuiensis</name>
    <dbReference type="NCBI Taxonomy" id="1434707"/>
    <lineage>
        <taxon>Bacteria</taxon>
        <taxon>Pseudomonadati</taxon>
        <taxon>Bacteroidota</taxon>
        <taxon>Chitinophagia</taxon>
        <taxon>Chitinophagales</taxon>
        <taxon>Chitinophagaceae</taxon>
        <taxon>Taibaiella</taxon>
    </lineage>
</organism>
<accession>A0A2P8CY06</accession>
<dbReference type="Pfam" id="PF03435">
    <property type="entry name" value="Sacchrp_dh_NADP"/>
    <property type="match status" value="1"/>
</dbReference>
<dbReference type="PANTHER" id="PTHR11133:SF22">
    <property type="entry name" value="ALPHA-AMINOADIPIC SEMIALDEHYDE SYNTHASE, MITOCHONDRIAL"/>
    <property type="match status" value="1"/>
</dbReference>
<dbReference type="Gene3D" id="1.10.1870.10">
    <property type="entry name" value="Domain 3, Saccharopine reductase"/>
    <property type="match status" value="1"/>
</dbReference>
<dbReference type="AlphaFoldDB" id="A0A2P8CY06"/>
<evidence type="ECO:0000256" key="1">
    <source>
        <dbReference type="ARBA" id="ARBA00023002"/>
    </source>
</evidence>
<name>A0A2P8CY06_9BACT</name>
<dbReference type="Pfam" id="PF16653">
    <property type="entry name" value="Sacchrp_dh_C"/>
    <property type="match status" value="1"/>
</dbReference>
<dbReference type="InterPro" id="IPR051168">
    <property type="entry name" value="AASS"/>
</dbReference>
<evidence type="ECO:0000313" key="5">
    <source>
        <dbReference type="Proteomes" id="UP000240572"/>
    </source>
</evidence>
<proteinExistence type="predicted"/>